<keyword evidence="3" id="KW-1185">Reference proteome</keyword>
<sequence>MQSTETQNLKATPNDGNEENVYDKDTHINSSQDNNYNEATQNLGKTNPIEGYYTVTHENNSPMGVNNIQYMTPSINESGIPVDPTAMQAAAAINQSLMFQNNGVPTDYPQYHMFNGMNTMYGGIPQYYGGLHMPMNPYYDPYGIINPLSCAPLNLEKTKKKTKKFYCC</sequence>
<feature type="compositionally biased region" description="Polar residues" evidence="1">
    <location>
        <begin position="28"/>
        <end position="45"/>
    </location>
</feature>
<gene>
    <name evidence="2" type="ORF">PGAL8A_00367900</name>
</gene>
<name>A0A1J1GW15_PLAGA</name>
<feature type="compositionally biased region" description="Polar residues" evidence="1">
    <location>
        <begin position="1"/>
        <end position="15"/>
    </location>
</feature>
<dbReference type="AlphaFoldDB" id="A0A1J1GW15"/>
<dbReference type="VEuPathDB" id="PlasmoDB:PGAL8A_00367900"/>
<dbReference type="OrthoDB" id="368942at2759"/>
<feature type="region of interest" description="Disordered" evidence="1">
    <location>
        <begin position="1"/>
        <end position="45"/>
    </location>
</feature>
<proteinExistence type="predicted"/>
<evidence type="ECO:0000313" key="3">
    <source>
        <dbReference type="Proteomes" id="UP000220797"/>
    </source>
</evidence>
<accession>A0A1J1GW15</accession>
<evidence type="ECO:0000256" key="1">
    <source>
        <dbReference type="SAM" id="MobiDB-lite"/>
    </source>
</evidence>
<comment type="caution">
    <text evidence="2">The sequence shown here is derived from an EMBL/GenBank/DDBJ whole genome shotgun (WGS) entry which is preliminary data.</text>
</comment>
<dbReference type="Proteomes" id="UP000220797">
    <property type="component" value="Unassembled WGS sequence"/>
</dbReference>
<dbReference type="OMA" id="PYQMFNG"/>
<protein>
    <submittedName>
        <fullName evidence="2">Uncharacterized protein</fullName>
    </submittedName>
</protein>
<organism evidence="2 3">
    <name type="scientific">Plasmodium gallinaceum</name>
    <dbReference type="NCBI Taxonomy" id="5849"/>
    <lineage>
        <taxon>Eukaryota</taxon>
        <taxon>Sar</taxon>
        <taxon>Alveolata</taxon>
        <taxon>Apicomplexa</taxon>
        <taxon>Aconoidasida</taxon>
        <taxon>Haemosporida</taxon>
        <taxon>Plasmodiidae</taxon>
        <taxon>Plasmodium</taxon>
        <taxon>Plasmodium (Haemamoeba)</taxon>
    </lineage>
</organism>
<reference evidence="2" key="1">
    <citation type="submission" date="2015-04" db="EMBL/GenBank/DDBJ databases">
        <authorList>
            <consortium name="Pathogen Informatics"/>
        </authorList>
    </citation>
    <scope>NUCLEOTIDE SEQUENCE [LARGE SCALE GENOMIC DNA]</scope>
    <source>
        <strain evidence="2">8A</strain>
    </source>
</reference>
<dbReference type="EMBL" id="CVMV01000059">
    <property type="protein sequence ID" value="CRG96454.1"/>
    <property type="molecule type" value="Genomic_DNA"/>
</dbReference>
<dbReference type="RefSeq" id="XP_028529259.1">
    <property type="nucleotide sequence ID" value="XM_028672736.1"/>
</dbReference>
<evidence type="ECO:0000313" key="2">
    <source>
        <dbReference type="EMBL" id="CRG96454.1"/>
    </source>
</evidence>
<dbReference type="GeneID" id="39732209"/>